<dbReference type="PANTHER" id="PTHR11388">
    <property type="entry name" value="ORGANIC ANION TRANSPORTER"/>
    <property type="match status" value="1"/>
</dbReference>
<evidence type="ECO:0000256" key="1">
    <source>
        <dbReference type="ARBA" id="ARBA00004651"/>
    </source>
</evidence>
<feature type="domain" description="Kazal-like" evidence="7">
    <location>
        <begin position="61"/>
        <end position="117"/>
    </location>
</feature>
<evidence type="ECO:0000259" key="7">
    <source>
        <dbReference type="PROSITE" id="PS51465"/>
    </source>
</evidence>
<dbReference type="Gene3D" id="3.30.60.30">
    <property type="match status" value="1"/>
</dbReference>
<dbReference type="InterPro" id="IPR036058">
    <property type="entry name" value="Kazal_dom_sf"/>
</dbReference>
<keyword evidence="5 6" id="KW-0472">Membrane</keyword>
<keyword evidence="4 6" id="KW-1133">Transmembrane helix</keyword>
<evidence type="ECO:0000256" key="2">
    <source>
        <dbReference type="ARBA" id="ARBA00022475"/>
    </source>
</evidence>
<reference evidence="9" key="1">
    <citation type="submission" date="2025-08" db="UniProtKB">
        <authorList>
            <consortium name="RefSeq"/>
        </authorList>
    </citation>
    <scope>IDENTIFICATION</scope>
    <source>
        <tissue evidence="9">Muscle</tissue>
    </source>
</reference>
<keyword evidence="3 6" id="KW-0812">Transmembrane</keyword>
<dbReference type="PANTHER" id="PTHR11388:SF159">
    <property type="entry name" value="SOLUTE CARRIER ORGANIC ANION TRANSPORTER FAMILY MEMBER 74D"/>
    <property type="match status" value="1"/>
</dbReference>
<evidence type="ECO:0000313" key="9">
    <source>
        <dbReference type="RefSeq" id="XP_022236564.1"/>
    </source>
</evidence>
<dbReference type="RefSeq" id="XP_022236564.1">
    <property type="nucleotide sequence ID" value="XM_022380856.1"/>
</dbReference>
<evidence type="ECO:0000256" key="5">
    <source>
        <dbReference type="ARBA" id="ARBA00023136"/>
    </source>
</evidence>
<dbReference type="Pfam" id="PF03137">
    <property type="entry name" value="OATP"/>
    <property type="match status" value="1"/>
</dbReference>
<evidence type="ECO:0000256" key="6">
    <source>
        <dbReference type="SAM" id="Phobius"/>
    </source>
</evidence>
<keyword evidence="2" id="KW-1003">Cell membrane</keyword>
<protein>
    <submittedName>
        <fullName evidence="9">Solute carrier organic anion transporter family member 4A1-like</fullName>
    </submittedName>
</protein>
<dbReference type="InterPro" id="IPR002350">
    <property type="entry name" value="Kazal_dom"/>
</dbReference>
<feature type="non-terminal residue" evidence="9">
    <location>
        <position position="160"/>
    </location>
</feature>
<name>A0ABM1RYV9_LIMPO</name>
<comment type="subcellular location">
    <subcellularLocation>
        <location evidence="1">Cell membrane</location>
        <topology evidence="1">Multi-pass membrane protein</topology>
    </subcellularLocation>
</comment>
<sequence>MGVGIFTSGTFMRKFRPSARAVACWIALATLAYSVGMVLLMFIGCPLNIQIDMNETGDVLPSTVSKCNETCNCRLGVFAPVCGGDGVTYLSPCQAGCTGVPTDFGGEYVYSDCQCLGKNMTATNGYCPLQCDRLLWYTIIFSLFILIHSTSEVGSMLLTL</sequence>
<organism evidence="8 9">
    <name type="scientific">Limulus polyphemus</name>
    <name type="common">Atlantic horseshoe crab</name>
    <dbReference type="NCBI Taxonomy" id="6850"/>
    <lineage>
        <taxon>Eukaryota</taxon>
        <taxon>Metazoa</taxon>
        <taxon>Ecdysozoa</taxon>
        <taxon>Arthropoda</taxon>
        <taxon>Chelicerata</taxon>
        <taxon>Merostomata</taxon>
        <taxon>Xiphosura</taxon>
        <taxon>Limulidae</taxon>
        <taxon>Limulus</taxon>
    </lineage>
</organism>
<proteinExistence type="predicted"/>
<dbReference type="InterPro" id="IPR004156">
    <property type="entry name" value="OATP"/>
</dbReference>
<dbReference type="GeneID" id="111084069"/>
<keyword evidence="8" id="KW-1185">Reference proteome</keyword>
<evidence type="ECO:0000313" key="8">
    <source>
        <dbReference type="Proteomes" id="UP000694941"/>
    </source>
</evidence>
<dbReference type="Proteomes" id="UP000694941">
    <property type="component" value="Unplaced"/>
</dbReference>
<dbReference type="PROSITE" id="PS51465">
    <property type="entry name" value="KAZAL_2"/>
    <property type="match status" value="1"/>
</dbReference>
<dbReference type="SUPFAM" id="SSF100895">
    <property type="entry name" value="Kazal-type serine protease inhibitors"/>
    <property type="match status" value="1"/>
</dbReference>
<accession>A0ABM1RYV9</accession>
<evidence type="ECO:0000256" key="3">
    <source>
        <dbReference type="ARBA" id="ARBA00022692"/>
    </source>
</evidence>
<gene>
    <name evidence="9" type="primary">LOC111084069</name>
</gene>
<evidence type="ECO:0000256" key="4">
    <source>
        <dbReference type="ARBA" id="ARBA00022989"/>
    </source>
</evidence>
<feature type="transmembrane region" description="Helical" evidence="6">
    <location>
        <begin position="21"/>
        <end position="43"/>
    </location>
</feature>
<dbReference type="Pfam" id="PF07648">
    <property type="entry name" value="Kazal_2"/>
    <property type="match status" value="1"/>
</dbReference>